<dbReference type="FunFam" id="3.30.70.360:FF:000001">
    <property type="entry name" value="N-acetyldiaminopimelate deacetylase"/>
    <property type="match status" value="1"/>
</dbReference>
<gene>
    <name evidence="4" type="ORF">ADK34_35080</name>
</gene>
<feature type="domain" description="Peptidase M20 dimerisation" evidence="3">
    <location>
        <begin position="189"/>
        <end position="268"/>
    </location>
</feature>
<dbReference type="InterPro" id="IPR002933">
    <property type="entry name" value="Peptidase_M20"/>
</dbReference>
<dbReference type="GO" id="GO:0019877">
    <property type="term" value="P:diaminopimelate biosynthetic process"/>
    <property type="evidence" value="ECO:0007669"/>
    <property type="project" value="UniProtKB-ARBA"/>
</dbReference>
<protein>
    <submittedName>
        <fullName evidence="4">Amidohydrolase</fullName>
    </submittedName>
</protein>
<dbReference type="InterPro" id="IPR036264">
    <property type="entry name" value="Bact_exopeptidase_dim_dom"/>
</dbReference>
<keyword evidence="1 4" id="KW-0378">Hydrolase</keyword>
<dbReference type="EMBL" id="LGUP01000392">
    <property type="protein sequence ID" value="KOG10709.1"/>
    <property type="molecule type" value="Genomic_DNA"/>
</dbReference>
<accession>A0A0L8JB14</accession>
<comment type="cofactor">
    <cofactor evidence="2">
        <name>Mn(2+)</name>
        <dbReference type="ChEBI" id="CHEBI:29035"/>
    </cofactor>
    <text evidence="2">The Mn(2+) ion enhances activity.</text>
</comment>
<dbReference type="AlphaFoldDB" id="A0A0L8JB14"/>
<feature type="binding site" evidence="2">
    <location>
        <position position="165"/>
    </location>
    <ligand>
        <name>Mn(2+)</name>
        <dbReference type="ChEBI" id="CHEBI:29035"/>
        <label>2</label>
    </ligand>
</feature>
<dbReference type="PATRIC" id="fig|1938.6.peg.7561"/>
<dbReference type="OrthoDB" id="9777385at2"/>
<proteinExistence type="predicted"/>
<dbReference type="Gene3D" id="3.30.70.360">
    <property type="match status" value="1"/>
</dbReference>
<feature type="binding site" evidence="2">
    <location>
        <position position="368"/>
    </location>
    <ligand>
        <name>Mn(2+)</name>
        <dbReference type="ChEBI" id="CHEBI:29035"/>
        <label>2</label>
    </ligand>
</feature>
<dbReference type="Gene3D" id="3.40.630.10">
    <property type="entry name" value="Zn peptidases"/>
    <property type="match status" value="1"/>
</dbReference>
<dbReference type="RefSeq" id="WP_033203042.1">
    <property type="nucleotide sequence ID" value="NZ_LGUP01000392.1"/>
</dbReference>
<dbReference type="InterPro" id="IPR011650">
    <property type="entry name" value="Peptidase_M20_dimer"/>
</dbReference>
<keyword evidence="2" id="KW-0464">Manganese</keyword>
<evidence type="ECO:0000256" key="2">
    <source>
        <dbReference type="PIRSR" id="PIRSR005962-1"/>
    </source>
</evidence>
<dbReference type="SUPFAM" id="SSF53187">
    <property type="entry name" value="Zn-dependent exopeptidases"/>
    <property type="match status" value="1"/>
</dbReference>
<dbReference type="PANTHER" id="PTHR11014:SF63">
    <property type="entry name" value="METALLOPEPTIDASE, PUTATIVE (AFU_ORTHOLOGUE AFUA_6G09600)-RELATED"/>
    <property type="match status" value="1"/>
</dbReference>
<dbReference type="InterPro" id="IPR017439">
    <property type="entry name" value="Amidohydrolase"/>
</dbReference>
<feature type="binding site" evidence="2">
    <location>
        <position position="137"/>
    </location>
    <ligand>
        <name>Mn(2+)</name>
        <dbReference type="ChEBI" id="CHEBI:29035"/>
        <label>2</label>
    </ligand>
</feature>
<feature type="binding site" evidence="2">
    <location>
        <position position="101"/>
    </location>
    <ligand>
        <name>Mn(2+)</name>
        <dbReference type="ChEBI" id="CHEBI:29035"/>
        <label>2</label>
    </ligand>
</feature>
<dbReference type="GO" id="GO:0050118">
    <property type="term" value="F:N-acetyldiaminopimelate deacetylase activity"/>
    <property type="evidence" value="ECO:0007669"/>
    <property type="project" value="UniProtKB-ARBA"/>
</dbReference>
<organism evidence="4 5">
    <name type="scientific">Streptomyces viridochromogenes</name>
    <dbReference type="NCBI Taxonomy" id="1938"/>
    <lineage>
        <taxon>Bacteria</taxon>
        <taxon>Bacillati</taxon>
        <taxon>Actinomycetota</taxon>
        <taxon>Actinomycetes</taxon>
        <taxon>Kitasatosporales</taxon>
        <taxon>Streptomycetaceae</taxon>
        <taxon>Streptomyces</taxon>
    </lineage>
</organism>
<dbReference type="GO" id="GO:0046872">
    <property type="term" value="F:metal ion binding"/>
    <property type="evidence" value="ECO:0007669"/>
    <property type="project" value="UniProtKB-KW"/>
</dbReference>
<sequence length="405" mass="42856">MSVREDARSVQGDLVRLRRALHAEPELGLELPRTRDKVLAALDGLPLEVTTGNRLTSVTAVLRGSRPGPTVLLRADMDALPVTERADLTYVSRTEGVMHACGHDLHTSMLAGAAQLLSARRDELAGDVVFMFQPGEEGQDGAGHMLGEGVLDASGERPVAAYALHVTSAGYPSGLFASRRGPVLASSDSLRVTVRGAGGHGSMPHLANDPVPAACEMVTALQTFISRRFDPFDPVVLTVGAFHAGTAANVIPDEARFTATVRSFSASSHGRIKDGAVQLCRGIAAAHGLDVEVDFVEQYPLTVNDPAEAEFVADVVAEVHGEERFAWAPRPATGSEDFSRVLDEVPGAFVVLGACPPDRDLQQAPYNHSPLAVFDDSVLGDGAALYAELALRRLARAKLAPVPTV</sequence>
<dbReference type="PIRSF" id="PIRSF005962">
    <property type="entry name" value="Pept_M20D_amidohydro"/>
    <property type="match status" value="1"/>
</dbReference>
<dbReference type="Proteomes" id="UP000037023">
    <property type="component" value="Unassembled WGS sequence"/>
</dbReference>
<dbReference type="Pfam" id="PF07687">
    <property type="entry name" value="M20_dimer"/>
    <property type="match status" value="1"/>
</dbReference>
<evidence type="ECO:0000259" key="3">
    <source>
        <dbReference type="Pfam" id="PF07687"/>
    </source>
</evidence>
<dbReference type="PANTHER" id="PTHR11014">
    <property type="entry name" value="PEPTIDASE M20 FAMILY MEMBER"/>
    <property type="match status" value="1"/>
</dbReference>
<evidence type="ECO:0000256" key="1">
    <source>
        <dbReference type="ARBA" id="ARBA00022801"/>
    </source>
</evidence>
<dbReference type="CDD" id="cd03886">
    <property type="entry name" value="M20_Acy1"/>
    <property type="match status" value="1"/>
</dbReference>
<dbReference type="NCBIfam" id="TIGR01891">
    <property type="entry name" value="amidohydrolases"/>
    <property type="match status" value="1"/>
</dbReference>
<evidence type="ECO:0000313" key="4">
    <source>
        <dbReference type="EMBL" id="KOG10709.1"/>
    </source>
</evidence>
<dbReference type="Pfam" id="PF01546">
    <property type="entry name" value="Peptidase_M20"/>
    <property type="match status" value="1"/>
</dbReference>
<dbReference type="SUPFAM" id="SSF55031">
    <property type="entry name" value="Bacterial exopeptidase dimerisation domain"/>
    <property type="match status" value="1"/>
</dbReference>
<evidence type="ECO:0000313" key="5">
    <source>
        <dbReference type="Proteomes" id="UP000037023"/>
    </source>
</evidence>
<name>A0A0L8JB14_STRVR</name>
<feature type="binding site" evidence="2">
    <location>
        <position position="103"/>
    </location>
    <ligand>
        <name>Mn(2+)</name>
        <dbReference type="ChEBI" id="CHEBI:29035"/>
        <label>2</label>
    </ligand>
</feature>
<comment type="caution">
    <text evidence="4">The sequence shown here is derived from an EMBL/GenBank/DDBJ whole genome shotgun (WGS) entry which is preliminary data.</text>
</comment>
<keyword evidence="2" id="KW-0479">Metal-binding</keyword>
<reference evidence="4 5" key="1">
    <citation type="submission" date="2015-06" db="EMBL/GenBank/DDBJ databases">
        <authorList>
            <person name="Hoefler B.C."/>
            <person name="Straight P.D."/>
        </authorList>
    </citation>
    <scope>NUCLEOTIDE SEQUENCE [LARGE SCALE GENOMIC DNA]</scope>
    <source>
        <strain evidence="4 5">NRRL 3427</strain>
    </source>
</reference>